<feature type="signal peptide" evidence="2">
    <location>
        <begin position="1"/>
        <end position="35"/>
    </location>
</feature>
<accession>A0A5N8X316</accession>
<evidence type="ECO:0000256" key="1">
    <source>
        <dbReference type="SAM" id="MobiDB-lite"/>
    </source>
</evidence>
<sequence>MRTKPTMGKRMLRSVLVAAFSAVVAFGSLSGFSGAEGKGDSVWSSTANSTEAGDGETPAGTDDSVWS</sequence>
<comment type="caution">
    <text evidence="3">The sequence shown here is derived from an EMBL/GenBank/DDBJ whole genome shotgun (WGS) entry which is preliminary data.</text>
</comment>
<keyword evidence="4" id="KW-1185">Reference proteome</keyword>
<dbReference type="AlphaFoldDB" id="A0A5N8X316"/>
<reference evidence="3 4" key="1">
    <citation type="submission" date="2019-09" db="EMBL/GenBank/DDBJ databases">
        <authorList>
            <person name="Duangmal K."/>
            <person name="Teo W.F.A."/>
            <person name="Lipun K."/>
        </authorList>
    </citation>
    <scope>NUCLEOTIDE SEQUENCE [LARGE SCALE GENOMIC DNA]</scope>
    <source>
        <strain evidence="3 4">K1PN6</strain>
    </source>
</reference>
<feature type="chain" id="PRO_5039495144" evidence="2">
    <location>
        <begin position="36"/>
        <end position="67"/>
    </location>
</feature>
<name>A0A5N8X316_9ACTN</name>
<gene>
    <name evidence="3" type="ORF">FPZ41_37530</name>
</gene>
<feature type="compositionally biased region" description="Polar residues" evidence="1">
    <location>
        <begin position="42"/>
        <end position="51"/>
    </location>
</feature>
<evidence type="ECO:0000313" key="4">
    <source>
        <dbReference type="Proteomes" id="UP000373149"/>
    </source>
</evidence>
<proteinExistence type="predicted"/>
<dbReference type="Proteomes" id="UP000373149">
    <property type="component" value="Unassembled WGS sequence"/>
</dbReference>
<organism evidence="3 4">
    <name type="scientific">Streptomyces acidicola</name>
    <dbReference type="NCBI Taxonomy" id="2596892"/>
    <lineage>
        <taxon>Bacteria</taxon>
        <taxon>Bacillati</taxon>
        <taxon>Actinomycetota</taxon>
        <taxon>Actinomycetes</taxon>
        <taxon>Kitasatosporales</taxon>
        <taxon>Streptomycetaceae</taxon>
        <taxon>Streptomyces</taxon>
    </lineage>
</organism>
<evidence type="ECO:0000313" key="3">
    <source>
        <dbReference type="EMBL" id="MPY53963.1"/>
    </source>
</evidence>
<protein>
    <submittedName>
        <fullName evidence="3">Uncharacterized protein</fullName>
    </submittedName>
</protein>
<keyword evidence="2" id="KW-0732">Signal</keyword>
<feature type="region of interest" description="Disordered" evidence="1">
    <location>
        <begin position="31"/>
        <end position="67"/>
    </location>
</feature>
<evidence type="ECO:0000256" key="2">
    <source>
        <dbReference type="SAM" id="SignalP"/>
    </source>
</evidence>
<dbReference type="EMBL" id="VMNX01000232">
    <property type="protein sequence ID" value="MPY53963.1"/>
    <property type="molecule type" value="Genomic_DNA"/>
</dbReference>